<dbReference type="InterPro" id="IPR050639">
    <property type="entry name" value="SSR_resolvase"/>
</dbReference>
<keyword evidence="4" id="KW-1185">Reference proteome</keyword>
<feature type="coiled-coil region" evidence="1">
    <location>
        <begin position="430"/>
        <end position="487"/>
    </location>
</feature>
<evidence type="ECO:0000259" key="2">
    <source>
        <dbReference type="PROSITE" id="PS51737"/>
    </source>
</evidence>
<dbReference type="SMART" id="SM00857">
    <property type="entry name" value="Resolvase"/>
    <property type="match status" value="1"/>
</dbReference>
<dbReference type="AlphaFoldDB" id="A0A5Q3QL48"/>
<reference evidence="4" key="1">
    <citation type="submission" date="2019-11" db="EMBL/GenBank/DDBJ databases">
        <title>The complete genome sequence of Saccharopolyspora sp. E2A.</title>
        <authorList>
            <person name="Zhang G."/>
        </authorList>
    </citation>
    <scope>NUCLEOTIDE SEQUENCE [LARGE SCALE GENOMIC DNA]</scope>
    <source>
        <strain evidence="4">E2A</strain>
    </source>
</reference>
<dbReference type="Proteomes" id="UP000371041">
    <property type="component" value="Chromosome"/>
</dbReference>
<gene>
    <name evidence="3" type="ORF">GIY23_13050</name>
</gene>
<dbReference type="PROSITE" id="PS51737">
    <property type="entry name" value="RECOMBINASE_DNA_BIND"/>
    <property type="match status" value="1"/>
</dbReference>
<evidence type="ECO:0000313" key="3">
    <source>
        <dbReference type="EMBL" id="QGK72255.1"/>
    </source>
</evidence>
<dbReference type="Pfam" id="PF00239">
    <property type="entry name" value="Resolvase"/>
    <property type="match status" value="1"/>
</dbReference>
<dbReference type="GO" id="GO:0003677">
    <property type="term" value="F:DNA binding"/>
    <property type="evidence" value="ECO:0007669"/>
    <property type="project" value="InterPro"/>
</dbReference>
<dbReference type="GO" id="GO:0000150">
    <property type="term" value="F:DNA strand exchange activity"/>
    <property type="evidence" value="ECO:0007669"/>
    <property type="project" value="InterPro"/>
</dbReference>
<dbReference type="PANTHER" id="PTHR30461">
    <property type="entry name" value="DNA-INVERTASE FROM LAMBDOID PROPHAGE"/>
    <property type="match status" value="1"/>
</dbReference>
<keyword evidence="1" id="KW-0175">Coiled coil</keyword>
<dbReference type="Gene3D" id="3.90.1750.20">
    <property type="entry name" value="Putative Large Serine Recombinase, Chain B, Domain 2"/>
    <property type="match status" value="1"/>
</dbReference>
<dbReference type="InterPro" id="IPR038109">
    <property type="entry name" value="DNA_bind_recomb_sf"/>
</dbReference>
<evidence type="ECO:0000313" key="4">
    <source>
        <dbReference type="Proteomes" id="UP000371041"/>
    </source>
</evidence>
<dbReference type="InterPro" id="IPR025827">
    <property type="entry name" value="Zn_ribbon_recom_dom"/>
</dbReference>
<name>A0A5Q3QL48_9PSEU</name>
<dbReference type="Pfam" id="PF13408">
    <property type="entry name" value="Zn_ribbon_recom"/>
    <property type="match status" value="1"/>
</dbReference>
<dbReference type="CDD" id="cd00338">
    <property type="entry name" value="Ser_Recombinase"/>
    <property type="match status" value="1"/>
</dbReference>
<sequence length="567" mass="63890">MTIRFGFYGRVSTEDQQDPEASRNWQRTRALALVESHGQLVTEYFDIGHSRSLPWKRRPEATRLLEALKDPHRGFDAVVIGEPQRAFYGNQYSLTFPVFEHYGVGLWVPEVGGPIDPSSEAHDLIMGVFGGMSKGERNRIKIRVRTAMGSQAQIEGRFLGGRPPYGYRLTDAGPHPNPAKAADGKRLHQLELDPETAPVVERIFHEYLRGTGVFAIAQQLTAEGTPSPAARDRQRNPHRCGIAWSKSAVRTILTNPRYMGRQVWGKQRKHEQLLDVEDVALGHQTRMRWNEADDWLWSTDIAHAPIVNTDTFNAVQQRLASRGPRSTKRATARAKHPYAFKGLLYCGLCNRRMQGTWNHDRAHYRCRFPSEYAIANKLDHPRSVYLREDQLTPALDSWLAEVFAPDRVRSTLEQLADNQKCSTTTDEEAVTALRQKVAGCRRKLERHKEALEAGADASLVAGWSSEVQNEKAAAEAQLAQLQSASRRTRPMTATQIHKTVRALGGLLTVLQRASPEDKAEVYRQLDLTMTYDPTRKMVLVKTRPRPSVDQLVVSEGGLEPPRPLVGH</sequence>
<dbReference type="InterPro" id="IPR006119">
    <property type="entry name" value="Resolv_N"/>
</dbReference>
<evidence type="ECO:0000256" key="1">
    <source>
        <dbReference type="SAM" id="Coils"/>
    </source>
</evidence>
<dbReference type="Gene3D" id="3.40.50.1390">
    <property type="entry name" value="Resolvase, N-terminal catalytic domain"/>
    <property type="match status" value="1"/>
</dbReference>
<dbReference type="InterPro" id="IPR011109">
    <property type="entry name" value="DNA_bind_recombinase_dom"/>
</dbReference>
<dbReference type="EMBL" id="CP045929">
    <property type="protein sequence ID" value="QGK72255.1"/>
    <property type="molecule type" value="Genomic_DNA"/>
</dbReference>
<dbReference type="Pfam" id="PF07508">
    <property type="entry name" value="Recombinase"/>
    <property type="match status" value="1"/>
</dbReference>
<dbReference type="SUPFAM" id="SSF53041">
    <property type="entry name" value="Resolvase-like"/>
    <property type="match status" value="1"/>
</dbReference>
<feature type="domain" description="Recombinase" evidence="2">
    <location>
        <begin position="164"/>
        <end position="325"/>
    </location>
</feature>
<organism evidence="3 4">
    <name type="scientific">Allosaccharopolyspora coralli</name>
    <dbReference type="NCBI Taxonomy" id="2665642"/>
    <lineage>
        <taxon>Bacteria</taxon>
        <taxon>Bacillati</taxon>
        <taxon>Actinomycetota</taxon>
        <taxon>Actinomycetes</taxon>
        <taxon>Pseudonocardiales</taxon>
        <taxon>Pseudonocardiaceae</taxon>
        <taxon>Allosaccharopolyspora</taxon>
    </lineage>
</organism>
<dbReference type="KEGG" id="sace:GIY23_13050"/>
<protein>
    <submittedName>
        <fullName evidence="3">Recombinase family protein</fullName>
    </submittedName>
</protein>
<dbReference type="PANTHER" id="PTHR30461:SF23">
    <property type="entry name" value="DNA RECOMBINASE-RELATED"/>
    <property type="match status" value="1"/>
</dbReference>
<proteinExistence type="predicted"/>
<accession>A0A5Q3QL48</accession>
<dbReference type="InterPro" id="IPR036162">
    <property type="entry name" value="Resolvase-like_N_sf"/>
</dbReference>